<gene>
    <name evidence="13" type="ORF">BFC18_17460</name>
</gene>
<dbReference type="GO" id="GO:0030246">
    <property type="term" value="F:carbohydrate binding"/>
    <property type="evidence" value="ECO:0007669"/>
    <property type="project" value="InterPro"/>
</dbReference>
<protein>
    <submittedName>
        <fullName evidence="13">TonB-dependent receptor</fullName>
    </submittedName>
</protein>
<evidence type="ECO:0000313" key="13">
    <source>
        <dbReference type="EMBL" id="OFC69512.1"/>
    </source>
</evidence>
<keyword evidence="13" id="KW-0675">Receptor</keyword>
<evidence type="ECO:0000313" key="14">
    <source>
        <dbReference type="Proteomes" id="UP000175691"/>
    </source>
</evidence>
<evidence type="ECO:0000256" key="4">
    <source>
        <dbReference type="ARBA" id="ARBA00022692"/>
    </source>
</evidence>
<keyword evidence="14" id="KW-1185">Reference proteome</keyword>
<evidence type="ECO:0000259" key="11">
    <source>
        <dbReference type="Pfam" id="PF07715"/>
    </source>
</evidence>
<organism evidence="13 14">
    <name type="scientific">Alteromonas confluentis</name>
    <dbReference type="NCBI Taxonomy" id="1656094"/>
    <lineage>
        <taxon>Bacteria</taxon>
        <taxon>Pseudomonadati</taxon>
        <taxon>Pseudomonadota</taxon>
        <taxon>Gammaproteobacteria</taxon>
        <taxon>Alteromonadales</taxon>
        <taxon>Alteromonadaceae</taxon>
        <taxon>Alteromonas/Salinimonas group</taxon>
        <taxon>Alteromonas</taxon>
    </lineage>
</organism>
<keyword evidence="5 10" id="KW-0732">Signal</keyword>
<dbReference type="PANTHER" id="PTHR30069">
    <property type="entry name" value="TONB-DEPENDENT OUTER MEMBRANE RECEPTOR"/>
    <property type="match status" value="1"/>
</dbReference>
<dbReference type="EMBL" id="MDHN01000039">
    <property type="protein sequence ID" value="OFC69512.1"/>
    <property type="molecule type" value="Genomic_DNA"/>
</dbReference>
<dbReference type="RefSeq" id="WP_070126654.1">
    <property type="nucleotide sequence ID" value="NZ_MDHN01000039.1"/>
</dbReference>
<keyword evidence="3 8" id="KW-1134">Transmembrane beta strand</keyword>
<dbReference type="Pfam" id="PF25183">
    <property type="entry name" value="OMP_b-brl_4"/>
    <property type="match status" value="2"/>
</dbReference>
<dbReference type="InterPro" id="IPR036942">
    <property type="entry name" value="Beta-barrel_TonB_sf"/>
</dbReference>
<feature type="chain" id="PRO_5009209450" evidence="10">
    <location>
        <begin position="35"/>
        <end position="978"/>
    </location>
</feature>
<dbReference type="GO" id="GO:0044718">
    <property type="term" value="P:siderophore transmembrane transport"/>
    <property type="evidence" value="ECO:0007669"/>
    <property type="project" value="TreeGrafter"/>
</dbReference>
<feature type="domain" description="TonB-dependent transporter Oar-like beta-barrel" evidence="12">
    <location>
        <begin position="337"/>
        <end position="586"/>
    </location>
</feature>
<comment type="similarity">
    <text evidence="8">Belongs to the TonB-dependent receptor family.</text>
</comment>
<feature type="domain" description="TonB-dependent transporter Oar-like beta-barrel" evidence="12">
    <location>
        <begin position="587"/>
        <end position="848"/>
    </location>
</feature>
<feature type="signal peptide" evidence="10">
    <location>
        <begin position="1"/>
        <end position="34"/>
    </location>
</feature>
<dbReference type="InterPro" id="IPR039426">
    <property type="entry name" value="TonB-dep_rcpt-like"/>
</dbReference>
<dbReference type="SUPFAM" id="SSF49452">
    <property type="entry name" value="Starch-binding domain-like"/>
    <property type="match status" value="1"/>
</dbReference>
<keyword evidence="6 8" id="KW-0472">Membrane</keyword>
<dbReference type="Pfam" id="PF13620">
    <property type="entry name" value="CarboxypepD_reg"/>
    <property type="match status" value="1"/>
</dbReference>
<evidence type="ECO:0000256" key="8">
    <source>
        <dbReference type="PROSITE-ProRule" id="PRU01360"/>
    </source>
</evidence>
<evidence type="ECO:0000256" key="6">
    <source>
        <dbReference type="ARBA" id="ARBA00023136"/>
    </source>
</evidence>
<keyword evidence="2 8" id="KW-0813">Transport</keyword>
<sequence length="978" mass="107266">MKKSFSNSFKGSFKGSLTAVAVAMTLSASMPAMADNVDGAIKGSVVSASGGSLAGATITIADPSKGYSRILEADENGEFNLNTVPVGKYTITVSKPGFQQAQINDVIIGVGKTAQLSVPMTEGDVEHIGVVGTAIRAVDVSSTESSLNISSEELDLLPIARSVTSVALLAPGATEGDSRFGDQASFGGASVAENAYYVNGLNLTNFRNGLGGATIPFTAYDGFQVKTGGYSSEFGRSTGGLISAVTKSGTNDFHFGVQTIYSPASLTEQAPNSVYRQNDRCGDADGQCIGDLYVNNGGDYSRSLETNIYASGALIEDKLFFYGIYTARDNDTRNDDSVSTLSVEKDDDPYYLARIDWNINDDHQLMLWGFSDKRTYSETIYNDSNDDGNFDEQGGVAYHTRGGESYALRYTGNLTDDFSMSAMYGVVKFSETDYSDFDDCPVGYDADTASRTTCYVTTTVGANEDKREQMRLDFNWYVGDNHTLKFGYDSETNTANAATLNSGGIYYYYRTYEAGSQLPNGYVLPETMKTTRVRNYENIGEFEVENWAIYIEDEWAVTDTVTLNLGLRNDSFTNYNAEGDEFVSIDNQIAPRLGASWDINGDGESKLYMTAGRYYLPVAANTNIRLAGAETYIQTWYEYEGLNADGTPVGLSNQLGDPAISNGGDGTAKASNTLADKNLDPMYNDEVIVGYQAQINDDWSWGIKATYRDLGNQIDDGSYIFTDEDGNYLGENWFLFNPGSGATFNFDLDGDGVTEEYSFTAEELGYPDAKRRYTAVDLTIEKTWDKVWSLKALYTWSHNYGNTEGFVKSDNGQDDAGLTQDWDYPYLMDGAYGNLPADRRHNIKVYGAFAVTEDFLIGANLNIASGRPWTALGAGYTPDSDLYQYGDTYWVGDRYFPRGSMGTTPWTARLDLNFTYNLHIQDQKIRFAVDVFNVFNASTATRYNEVAEIAANDDSASFGLAQTYQTPRRVQFTASYDF</sequence>
<dbReference type="SUPFAM" id="SSF56935">
    <property type="entry name" value="Porins"/>
    <property type="match status" value="1"/>
</dbReference>
<accession>A0A1E7Z7S6</accession>
<dbReference type="STRING" id="1656094.BFC18_17460"/>
<evidence type="ECO:0000256" key="2">
    <source>
        <dbReference type="ARBA" id="ARBA00022448"/>
    </source>
</evidence>
<dbReference type="InterPro" id="IPR013784">
    <property type="entry name" value="Carb-bd-like_fold"/>
</dbReference>
<feature type="short sequence motif" description="TonB C-terminal box" evidence="9">
    <location>
        <begin position="961"/>
        <end position="978"/>
    </location>
</feature>
<evidence type="ECO:0000256" key="7">
    <source>
        <dbReference type="ARBA" id="ARBA00023237"/>
    </source>
</evidence>
<evidence type="ECO:0000259" key="12">
    <source>
        <dbReference type="Pfam" id="PF25183"/>
    </source>
</evidence>
<evidence type="ECO:0000256" key="9">
    <source>
        <dbReference type="PROSITE-ProRule" id="PRU10144"/>
    </source>
</evidence>
<proteinExistence type="inferred from homology"/>
<dbReference type="PROSITE" id="PS52016">
    <property type="entry name" value="TONB_DEPENDENT_REC_3"/>
    <property type="match status" value="1"/>
</dbReference>
<dbReference type="InterPro" id="IPR012910">
    <property type="entry name" value="Plug_dom"/>
</dbReference>
<dbReference type="OrthoDB" id="9768147at2"/>
<dbReference type="Gene3D" id="2.40.170.20">
    <property type="entry name" value="TonB-dependent receptor, beta-barrel domain"/>
    <property type="match status" value="1"/>
</dbReference>
<dbReference type="InterPro" id="IPR010917">
    <property type="entry name" value="TonB_rcpt_CS"/>
</dbReference>
<reference evidence="13 14" key="1">
    <citation type="submission" date="2016-08" db="EMBL/GenBank/DDBJ databases">
        <authorList>
            <person name="Seilhamer J.J."/>
        </authorList>
    </citation>
    <scope>NUCLEOTIDE SEQUENCE [LARGE SCALE GENOMIC DNA]</scope>
    <source>
        <strain evidence="13 14">KCTC 42603</strain>
    </source>
</reference>
<dbReference type="InterPro" id="IPR057601">
    <property type="entry name" value="Oar-like_b-barrel"/>
</dbReference>
<dbReference type="GO" id="GO:0015344">
    <property type="term" value="F:siderophore uptake transmembrane transporter activity"/>
    <property type="evidence" value="ECO:0007669"/>
    <property type="project" value="TreeGrafter"/>
</dbReference>
<dbReference type="GO" id="GO:0009279">
    <property type="term" value="C:cell outer membrane"/>
    <property type="evidence" value="ECO:0007669"/>
    <property type="project" value="UniProtKB-SubCell"/>
</dbReference>
<keyword evidence="4 8" id="KW-0812">Transmembrane</keyword>
<evidence type="ECO:0000256" key="3">
    <source>
        <dbReference type="ARBA" id="ARBA00022452"/>
    </source>
</evidence>
<name>A0A1E7Z7S6_9ALTE</name>
<evidence type="ECO:0000256" key="10">
    <source>
        <dbReference type="SAM" id="SignalP"/>
    </source>
</evidence>
<dbReference type="Pfam" id="PF07715">
    <property type="entry name" value="Plug"/>
    <property type="match status" value="1"/>
</dbReference>
<evidence type="ECO:0000256" key="1">
    <source>
        <dbReference type="ARBA" id="ARBA00004571"/>
    </source>
</evidence>
<dbReference type="AlphaFoldDB" id="A0A1E7Z7S6"/>
<dbReference type="Proteomes" id="UP000175691">
    <property type="component" value="Unassembled WGS sequence"/>
</dbReference>
<keyword evidence="7 8" id="KW-0998">Cell outer membrane</keyword>
<comment type="subcellular location">
    <subcellularLocation>
        <location evidence="1 8">Cell outer membrane</location>
        <topology evidence="1 8">Multi-pass membrane protein</topology>
    </subcellularLocation>
</comment>
<dbReference type="PROSITE" id="PS01156">
    <property type="entry name" value="TONB_DEPENDENT_REC_2"/>
    <property type="match status" value="1"/>
</dbReference>
<comment type="caution">
    <text evidence="13">The sequence shown here is derived from an EMBL/GenBank/DDBJ whole genome shotgun (WGS) entry which is preliminary data.</text>
</comment>
<evidence type="ECO:0000256" key="5">
    <source>
        <dbReference type="ARBA" id="ARBA00022729"/>
    </source>
</evidence>
<feature type="domain" description="TonB-dependent receptor plug" evidence="11">
    <location>
        <begin position="143"/>
        <end position="240"/>
    </location>
</feature>
<dbReference type="PANTHER" id="PTHR30069:SF46">
    <property type="entry name" value="OAR PROTEIN"/>
    <property type="match status" value="1"/>
</dbReference>
<dbReference type="Gene3D" id="2.60.40.1120">
    <property type="entry name" value="Carboxypeptidase-like, regulatory domain"/>
    <property type="match status" value="1"/>
</dbReference>